<comment type="caution">
    <text evidence="1">The sequence shown here is derived from an EMBL/GenBank/DDBJ whole genome shotgun (WGS) entry which is preliminary data.</text>
</comment>
<gene>
    <name evidence="1" type="ORF">NQU55_16620</name>
</gene>
<proteinExistence type="predicted"/>
<reference evidence="1" key="1">
    <citation type="submission" date="2022-06" db="EMBL/GenBank/DDBJ databases">
        <title>WGS of actinobacteria.</title>
        <authorList>
            <person name="Thawai C."/>
        </authorList>
    </citation>
    <scope>NUCLEOTIDE SEQUENCE</scope>
    <source>
        <strain evidence="1">AA8</strain>
    </source>
</reference>
<name>A0A9X2RPR5_9ACTN</name>
<dbReference type="EMBL" id="JANIID010000013">
    <property type="protein sequence ID" value="MCQ8771375.1"/>
    <property type="molecule type" value="Genomic_DNA"/>
</dbReference>
<dbReference type="RefSeq" id="WP_168092149.1">
    <property type="nucleotide sequence ID" value="NZ_JAATER010000057.1"/>
</dbReference>
<accession>A0A9X2RPR5</accession>
<organism evidence="1 2">
    <name type="scientific">Streptomyces telluris</name>
    <dbReference type="NCBI Taxonomy" id="2720021"/>
    <lineage>
        <taxon>Bacteria</taxon>
        <taxon>Bacillati</taxon>
        <taxon>Actinomycetota</taxon>
        <taxon>Actinomycetes</taxon>
        <taxon>Kitasatosporales</taxon>
        <taxon>Streptomycetaceae</taxon>
        <taxon>Streptomyces</taxon>
    </lineage>
</organism>
<evidence type="ECO:0000313" key="1">
    <source>
        <dbReference type="EMBL" id="MCQ8771375.1"/>
    </source>
</evidence>
<dbReference type="AlphaFoldDB" id="A0A9X2RPR5"/>
<keyword evidence="2" id="KW-1185">Reference proteome</keyword>
<dbReference type="Proteomes" id="UP001142374">
    <property type="component" value="Unassembled WGS sequence"/>
</dbReference>
<protein>
    <submittedName>
        <fullName evidence="1">Uncharacterized protein</fullName>
    </submittedName>
</protein>
<evidence type="ECO:0000313" key="2">
    <source>
        <dbReference type="Proteomes" id="UP001142374"/>
    </source>
</evidence>
<sequence length="64" mass="7448">MVAEKISSSYELIRRLDPFVKPHLHDHRSMARAVRAALAEQLPELAPHTQDVVDFFARYYDIQP</sequence>